<dbReference type="PROSITE" id="PS50937">
    <property type="entry name" value="HTH_MERR_2"/>
    <property type="match status" value="1"/>
</dbReference>
<dbReference type="PROSITE" id="PS00552">
    <property type="entry name" value="HTH_MERR_1"/>
    <property type="match status" value="1"/>
</dbReference>
<evidence type="ECO:0000259" key="2">
    <source>
        <dbReference type="PROSITE" id="PS50937"/>
    </source>
</evidence>
<organism evidence="3 4">
    <name type="scientific">Caldalkalibacillus horti</name>
    <dbReference type="NCBI Taxonomy" id="77523"/>
    <lineage>
        <taxon>Bacteria</taxon>
        <taxon>Bacillati</taxon>
        <taxon>Bacillota</taxon>
        <taxon>Bacilli</taxon>
        <taxon>Bacillales</taxon>
        <taxon>Bacillaceae</taxon>
        <taxon>Caldalkalibacillus</taxon>
    </lineage>
</organism>
<dbReference type="InterPro" id="IPR047057">
    <property type="entry name" value="MerR_fam"/>
</dbReference>
<gene>
    <name evidence="3" type="ORF">J2S11_000847</name>
</gene>
<comment type="caution">
    <text evidence="3">The sequence shown here is derived from an EMBL/GenBank/DDBJ whole genome shotgun (WGS) entry which is preliminary data.</text>
</comment>
<proteinExistence type="predicted"/>
<evidence type="ECO:0000313" key="4">
    <source>
        <dbReference type="Proteomes" id="UP001235840"/>
    </source>
</evidence>
<keyword evidence="1 3" id="KW-0238">DNA-binding</keyword>
<dbReference type="SMART" id="SM00422">
    <property type="entry name" value="HTH_MERR"/>
    <property type="match status" value="1"/>
</dbReference>
<dbReference type="Pfam" id="PF13411">
    <property type="entry name" value="MerR_1"/>
    <property type="match status" value="1"/>
</dbReference>
<keyword evidence="4" id="KW-1185">Reference proteome</keyword>
<accession>A0ABT9VVC8</accession>
<protein>
    <submittedName>
        <fullName evidence="3">DNA-binding transcriptional MerR regulator</fullName>
    </submittedName>
</protein>
<dbReference type="InterPro" id="IPR000551">
    <property type="entry name" value="MerR-type_HTH_dom"/>
</dbReference>
<dbReference type="Gene3D" id="1.10.1660.10">
    <property type="match status" value="1"/>
</dbReference>
<reference evidence="3 4" key="1">
    <citation type="submission" date="2023-07" db="EMBL/GenBank/DDBJ databases">
        <title>Genomic Encyclopedia of Type Strains, Phase IV (KMG-IV): sequencing the most valuable type-strain genomes for metagenomic binning, comparative biology and taxonomic classification.</title>
        <authorList>
            <person name="Goeker M."/>
        </authorList>
    </citation>
    <scope>NUCLEOTIDE SEQUENCE [LARGE SCALE GENOMIC DNA]</scope>
    <source>
        <strain evidence="3 4">DSM 12751</strain>
    </source>
</reference>
<name>A0ABT9VVC8_9BACI</name>
<dbReference type="InterPro" id="IPR009061">
    <property type="entry name" value="DNA-bd_dom_put_sf"/>
</dbReference>
<sequence length="262" mass="29954">MTMEKNYSIGEFAKLTGITERTLRHYDQLGLLTPSEYTEHGHRIYNNKSIAQLQKILVLKFLDLSLGEVAEYLNQPEQDLAMTLANQANMLEEKQKQIETVLQVITRIQRTVSGSQLVDHESLLVLIHALKNKEARNRWISEHASDSVLNKLHSHTVRLESDKEIITWTSKMKRFIQEGKAPNDPEVLAHTKAMVSIMNPIVEPLLDGVSMKQLDSNEGSFEEPNPYLFPSAFNKEEERFMEKVIEELIGSKGSLNPQDNEK</sequence>
<feature type="domain" description="HTH merR-type" evidence="2">
    <location>
        <begin position="6"/>
        <end position="75"/>
    </location>
</feature>
<dbReference type="GO" id="GO:0003677">
    <property type="term" value="F:DNA binding"/>
    <property type="evidence" value="ECO:0007669"/>
    <property type="project" value="UniProtKB-KW"/>
</dbReference>
<dbReference type="EMBL" id="JAUSTY010000003">
    <property type="protein sequence ID" value="MDQ0164947.1"/>
    <property type="molecule type" value="Genomic_DNA"/>
</dbReference>
<dbReference type="Proteomes" id="UP001235840">
    <property type="component" value="Unassembled WGS sequence"/>
</dbReference>
<dbReference type="CDD" id="cd01106">
    <property type="entry name" value="HTH_TipAL-Mta"/>
    <property type="match status" value="1"/>
</dbReference>
<evidence type="ECO:0000313" key="3">
    <source>
        <dbReference type="EMBL" id="MDQ0164947.1"/>
    </source>
</evidence>
<dbReference type="PANTHER" id="PTHR30204">
    <property type="entry name" value="REDOX-CYCLING DRUG-SENSING TRANSCRIPTIONAL ACTIVATOR SOXR"/>
    <property type="match status" value="1"/>
</dbReference>
<dbReference type="PANTHER" id="PTHR30204:SF96">
    <property type="entry name" value="CHROMOSOME-ANCHORING PROTEIN RACA"/>
    <property type="match status" value="1"/>
</dbReference>
<dbReference type="RefSeq" id="WP_307391321.1">
    <property type="nucleotide sequence ID" value="NZ_BAAADK010000010.1"/>
</dbReference>
<dbReference type="SUPFAM" id="SSF46955">
    <property type="entry name" value="Putative DNA-binding domain"/>
    <property type="match status" value="1"/>
</dbReference>
<evidence type="ECO:0000256" key="1">
    <source>
        <dbReference type="ARBA" id="ARBA00023125"/>
    </source>
</evidence>